<accession>A0ACD4NQV9</accession>
<name>A0ACD4NQV9_9HYPH</name>
<organism evidence="1 2">
    <name type="scientific">Antarcticirhabdus aurantiaca</name>
    <dbReference type="NCBI Taxonomy" id="2606717"/>
    <lineage>
        <taxon>Bacteria</taxon>
        <taxon>Pseudomonadati</taxon>
        <taxon>Pseudomonadota</taxon>
        <taxon>Alphaproteobacteria</taxon>
        <taxon>Hyphomicrobiales</taxon>
        <taxon>Aurantimonadaceae</taxon>
        <taxon>Antarcticirhabdus</taxon>
    </lineage>
</organism>
<keyword evidence="2" id="KW-1185">Reference proteome</keyword>
<dbReference type="Proteomes" id="UP001163223">
    <property type="component" value="Chromosome"/>
</dbReference>
<dbReference type="EMBL" id="CP113520">
    <property type="protein sequence ID" value="WAJ29227.1"/>
    <property type="molecule type" value="Genomic_DNA"/>
</dbReference>
<evidence type="ECO:0000313" key="2">
    <source>
        <dbReference type="Proteomes" id="UP001163223"/>
    </source>
</evidence>
<evidence type="ECO:0000313" key="1">
    <source>
        <dbReference type="EMBL" id="WAJ29227.1"/>
    </source>
</evidence>
<gene>
    <name evidence="1" type="ORF">OXU80_03035</name>
</gene>
<sequence>MRTPMRFLISLLLLIALALPAGAQERVAYPAVEPGRVFAFPADHGAHSDFRTEWWYVTGWLKAPDGRDLGFQVTFFRSRPETDEANPSRFAPGQILFAHAGLSDPETGRLLHGERAARAGFGLAEASTMDADVVLQDWTFKRRPDGTFETRVETPDFAFDFAFAPTQGEFLQGENGYSRKGPKPEEASHYYSLPHLQVSGTLTRGGEAQPVTGEAWLDREWSSSYLAPDAAGWDWTGLNLDDGGALMAFRIRGKNGGTLWAGGSLRRPDGEIVRFAHEDVSLEPVRTWRSPDTNAEYPVEQLLTVRLPEGERRFPIVPLFDAQELDGRSGGLPVYWEGAVRTEGGRGYLELTGYVDPLEM</sequence>
<protein>
    <submittedName>
        <fullName evidence="1">Carotenoid 1,2-hydratase</fullName>
    </submittedName>
</protein>
<reference evidence="1" key="1">
    <citation type="submission" date="2022-11" db="EMBL/GenBank/DDBJ databases">
        <title>beta-Carotene-producing bacterium, Jeongeuplla avenae sp. nov., alleviates the salt stress of Arabidopsis seedlings.</title>
        <authorList>
            <person name="Jiang L."/>
            <person name="Lee J."/>
        </authorList>
    </citation>
    <scope>NUCLEOTIDE SEQUENCE</scope>
    <source>
        <strain evidence="1">DY_R2A_6</strain>
    </source>
</reference>
<proteinExistence type="predicted"/>